<proteinExistence type="predicted"/>
<evidence type="ECO:0000256" key="1">
    <source>
        <dbReference type="ARBA" id="ARBA00022679"/>
    </source>
</evidence>
<organism evidence="2 3">
    <name type="scientific">Gordonia insulae</name>
    <dbReference type="NCBI Taxonomy" id="2420509"/>
    <lineage>
        <taxon>Bacteria</taxon>
        <taxon>Bacillati</taxon>
        <taxon>Actinomycetota</taxon>
        <taxon>Actinomycetes</taxon>
        <taxon>Mycobacteriales</taxon>
        <taxon>Gordoniaceae</taxon>
        <taxon>Gordonia</taxon>
    </lineage>
</organism>
<gene>
    <name evidence="2" type="primary">yfdE_2</name>
    <name evidence="2" type="ORF">D7316_02162</name>
</gene>
<evidence type="ECO:0000313" key="3">
    <source>
        <dbReference type="Proteomes" id="UP000271469"/>
    </source>
</evidence>
<dbReference type="Gene3D" id="3.40.50.10540">
    <property type="entry name" value="Crotonobetainyl-coa:carnitine coa-transferase, domain 1"/>
    <property type="match status" value="1"/>
</dbReference>
<dbReference type="InterPro" id="IPR023606">
    <property type="entry name" value="CoA-Trfase_III_dom_1_sf"/>
</dbReference>
<protein>
    <submittedName>
        <fullName evidence="2">Acetyl-CoA:oxalate CoA-transferase</fullName>
        <ecNumber evidence="2">2.8.3.19</ecNumber>
    </submittedName>
</protein>
<keyword evidence="1 2" id="KW-0808">Transferase</keyword>
<dbReference type="GO" id="GO:0008410">
    <property type="term" value="F:CoA-transferase activity"/>
    <property type="evidence" value="ECO:0007669"/>
    <property type="project" value="TreeGrafter"/>
</dbReference>
<reference evidence="2 3" key="1">
    <citation type="submission" date="2018-11" db="EMBL/GenBank/DDBJ databases">
        <title>Gordonia insulae sp. nov., isolated from an island soil.</title>
        <authorList>
            <person name="Kim Y.S."/>
            <person name="Kim S.B."/>
        </authorList>
    </citation>
    <scope>NUCLEOTIDE SEQUENCE [LARGE SCALE GENOMIC DNA]</scope>
    <source>
        <strain evidence="2 3">MMS17-SY073</strain>
    </source>
</reference>
<dbReference type="EMBL" id="CP033972">
    <property type="protein sequence ID" value="AZG45566.1"/>
    <property type="molecule type" value="Genomic_DNA"/>
</dbReference>
<name>A0A3G8JKK3_9ACTN</name>
<dbReference type="Gene3D" id="3.30.1540.10">
    <property type="entry name" value="formyl-coa transferase, domain 3"/>
    <property type="match status" value="1"/>
</dbReference>
<dbReference type="AlphaFoldDB" id="A0A3G8JKK3"/>
<dbReference type="InterPro" id="IPR003673">
    <property type="entry name" value="CoA-Trfase_fam_III"/>
</dbReference>
<dbReference type="InterPro" id="IPR050483">
    <property type="entry name" value="CoA-transferase_III_domain"/>
</dbReference>
<accession>A0A3G8JKK3</accession>
<dbReference type="KEGG" id="gom:D7316_02162"/>
<dbReference type="Pfam" id="PF02515">
    <property type="entry name" value="CoA_transf_3"/>
    <property type="match status" value="1"/>
</dbReference>
<dbReference type="EC" id="2.8.3.19" evidence="2"/>
<dbReference type="SUPFAM" id="SSF89796">
    <property type="entry name" value="CoA-transferase family III (CaiB/BaiF)"/>
    <property type="match status" value="1"/>
</dbReference>
<dbReference type="PANTHER" id="PTHR48207">
    <property type="entry name" value="SUCCINATE--HYDROXYMETHYLGLUTARATE COA-TRANSFERASE"/>
    <property type="match status" value="1"/>
</dbReference>
<sequence length="394" mass="42652">MMNSLPLAGITVISLEQAVAAPYATRQLADLGARVIKIERPGVGDFARGYDDTVHGESSYFVWLNRSKESLTLDLKSAVGQQLLRELLTDADVFLQNLGPGATRRMGLGADDLKDSHPRLIVCDITGYGEGPWQSRKAYDLLVQAEAGLLSVSGTEQEVAKAGISVADIAAGSFAYSGILAALYSRATTGDAPAVTVSLFEALAEWMGSPMYYSQYGGTPSRRTGARHATIAPYGPFSVGDGGTVLLAIQNQPEWERFCTQVLDLPGLVDDPRFAKNPVRVLNREELEAIVTAAIEPLSADELEKKLEAAGIANARMNTMEQLWDHPVLSERERWRDVQTPGGQVRALLPPAVLRGVQARMDPVPALGEHTIAILRELGRDDAEIARLREVHVV</sequence>
<keyword evidence="3" id="KW-1185">Reference proteome</keyword>
<evidence type="ECO:0000313" key="2">
    <source>
        <dbReference type="EMBL" id="AZG45566.1"/>
    </source>
</evidence>
<dbReference type="PANTHER" id="PTHR48207:SF3">
    <property type="entry name" value="SUCCINATE--HYDROXYMETHYLGLUTARATE COA-TRANSFERASE"/>
    <property type="match status" value="1"/>
</dbReference>
<dbReference type="Proteomes" id="UP000271469">
    <property type="component" value="Chromosome"/>
</dbReference>
<dbReference type="InterPro" id="IPR044855">
    <property type="entry name" value="CoA-Trfase_III_dom3_sf"/>
</dbReference>